<dbReference type="PATRIC" id="fig|272560.6.peg.5533"/>
<dbReference type="Gene3D" id="1.20.910.10">
    <property type="entry name" value="Heme oxygenase-like"/>
    <property type="match status" value="1"/>
</dbReference>
<dbReference type="eggNOG" id="ENOG502ZAXP">
    <property type="taxonomic scope" value="Bacteria"/>
</dbReference>
<protein>
    <submittedName>
        <fullName evidence="1">Uncharacterized protein</fullName>
    </submittedName>
</protein>
<dbReference type="EMBL" id="BX571966">
    <property type="protein sequence ID" value="CAH38791.1"/>
    <property type="molecule type" value="Genomic_DNA"/>
</dbReference>
<dbReference type="Proteomes" id="UP000000605">
    <property type="component" value="Chromosome 2"/>
</dbReference>
<dbReference type="STRING" id="272560.BPSS1320"/>
<evidence type="ECO:0000313" key="2">
    <source>
        <dbReference type="Proteomes" id="UP000000605"/>
    </source>
</evidence>
<name>Q63KP1_BURPS</name>
<proteinExistence type="predicted"/>
<evidence type="ECO:0000313" key="1">
    <source>
        <dbReference type="EMBL" id="CAH38791.1"/>
    </source>
</evidence>
<sequence>MFFVVLGRCDVVTSEECVMPITVDELVQKVKSHRCYSHPVFLNWAKVDPEPKVVGALFHQIQHFCASTRPGWNFPRALAEHGLQKQSELMTEIVDSESGHGPELATMAGYIVNRAAGGAVIPDLYDQAAVEGALKRYSDELLGSLPGYDDETGLTTQVRRAINVFERRKLVDVESTYRNLGTALALEMISNRQLIPGEKHCLVDSGLYGASLEVPEMHYLLEHWGEVGAEQQHEENARAAVKPALESEHAALVIEGAQEFLDALASVWDLLDASLLESGYVKKAA</sequence>
<dbReference type="KEGG" id="bps:BPSS1320"/>
<dbReference type="InterPro" id="IPR016084">
    <property type="entry name" value="Haem_Oase-like_multi-hlx"/>
</dbReference>
<accession>Q63KP1</accession>
<organism evidence="1 2">
    <name type="scientific">Burkholderia pseudomallei (strain K96243)</name>
    <dbReference type="NCBI Taxonomy" id="272560"/>
    <lineage>
        <taxon>Bacteria</taxon>
        <taxon>Pseudomonadati</taxon>
        <taxon>Pseudomonadota</taxon>
        <taxon>Betaproteobacteria</taxon>
        <taxon>Burkholderiales</taxon>
        <taxon>Burkholderiaceae</taxon>
        <taxon>Burkholderia</taxon>
        <taxon>pseudomallei group</taxon>
    </lineage>
</organism>
<keyword evidence="2" id="KW-1185">Reference proteome</keyword>
<dbReference type="AlphaFoldDB" id="Q63KP1"/>
<gene>
    <name evidence="1" type="ordered locus">BPSS1320</name>
</gene>
<reference evidence="1 2" key="1">
    <citation type="journal article" date="2004" name="Proc. Natl. Acad. Sci. U.S.A.">
        <title>Genomic plasticity of the causative agent of melioidosis, Burkholderia pseudomallei.</title>
        <authorList>
            <person name="Holden M.T.G."/>
            <person name="Titball R.W."/>
            <person name="Peacock S.J."/>
            <person name="Cerdeno-Tarraga A.M."/>
            <person name="Atkins T."/>
            <person name="Crossman L.C."/>
            <person name="Pitt T."/>
            <person name="Churcher C."/>
            <person name="Mungall K."/>
            <person name="Bentley S.D."/>
            <person name="Sebaihia M."/>
            <person name="Thomson N.R."/>
            <person name="Bason N."/>
            <person name="Beacham I.R."/>
            <person name="Brooks K."/>
            <person name="Brown K.A."/>
            <person name="Brown N.F."/>
            <person name="Challis G.L."/>
            <person name="Cherevach I."/>
            <person name="Chillingworth T."/>
            <person name="Cronin A."/>
            <person name="Crosset B."/>
            <person name="Davis P."/>
            <person name="DeShazer D."/>
            <person name="Feltwell T."/>
            <person name="Fraser A."/>
            <person name="Hance Z."/>
            <person name="Hauser H."/>
            <person name="Holroyd S."/>
            <person name="Jagels K."/>
            <person name="Keith K.E."/>
            <person name="Maddison M."/>
            <person name="Moule S."/>
            <person name="Price C."/>
            <person name="Quail M.A."/>
            <person name="Rabbinowitsch E."/>
            <person name="Rutherford K."/>
            <person name="Sanders M."/>
            <person name="Simmonds M."/>
            <person name="Songsivilai S."/>
            <person name="Stevens K."/>
            <person name="Tumapa S."/>
            <person name="Vesaratchavest M."/>
            <person name="Whitehead S."/>
            <person name="Yeats C."/>
            <person name="Barrell B.G."/>
            <person name="Oyston P.C.F."/>
            <person name="Parkhill J."/>
        </authorList>
    </citation>
    <scope>NUCLEOTIDE SEQUENCE [LARGE SCALE GENOMIC DNA]</scope>
    <source>
        <strain evidence="1 2">K96243</strain>
    </source>
</reference>